<evidence type="ECO:0000313" key="3">
    <source>
        <dbReference type="Proteomes" id="UP000032668"/>
    </source>
</evidence>
<organism evidence="2 3">
    <name type="scientific">Acidocella aminolytica 101 = DSM 11237</name>
    <dbReference type="NCBI Taxonomy" id="1120923"/>
    <lineage>
        <taxon>Bacteria</taxon>
        <taxon>Pseudomonadati</taxon>
        <taxon>Pseudomonadota</taxon>
        <taxon>Alphaproteobacteria</taxon>
        <taxon>Acetobacterales</taxon>
        <taxon>Acidocellaceae</taxon>
        <taxon>Acidocella</taxon>
    </lineage>
</organism>
<dbReference type="STRING" id="1120923.SAMN02746095_01799"/>
<dbReference type="GO" id="GO:0016757">
    <property type="term" value="F:glycosyltransferase activity"/>
    <property type="evidence" value="ECO:0007669"/>
    <property type="project" value="UniProtKB-KW"/>
</dbReference>
<comment type="caution">
    <text evidence="2">The sequence shown here is derived from an EMBL/GenBank/DDBJ whole genome shotgun (WGS) entry which is preliminary data.</text>
</comment>
<protein>
    <submittedName>
        <fullName evidence="2">Mannosyltransferase</fullName>
    </submittedName>
</protein>
<name>A0A0D6PCJ6_9PROT</name>
<dbReference type="RefSeq" id="WP_048877416.1">
    <property type="nucleotide sequence ID" value="NZ_BANC01000011.1"/>
</dbReference>
<gene>
    <name evidence="2" type="ORF">Aam_011_049</name>
</gene>
<keyword evidence="2" id="KW-0328">Glycosyltransferase</keyword>
<reference evidence="2 3" key="1">
    <citation type="submission" date="2012-11" db="EMBL/GenBank/DDBJ databases">
        <title>Whole genome sequence of Acidocella aminolytica 101 = DSM 11237.</title>
        <authorList>
            <person name="Azuma Y."/>
            <person name="Higashiura N."/>
            <person name="Hirakawa H."/>
            <person name="Matsushita K."/>
        </authorList>
    </citation>
    <scope>NUCLEOTIDE SEQUENCE [LARGE SCALE GENOMIC DNA]</scope>
    <source>
        <strain evidence="3">101 / DSM 11237</strain>
    </source>
</reference>
<keyword evidence="3" id="KW-1185">Reference proteome</keyword>
<keyword evidence="1" id="KW-1133">Transmembrane helix</keyword>
<keyword evidence="2" id="KW-0808">Transferase</keyword>
<dbReference type="Proteomes" id="UP000032668">
    <property type="component" value="Unassembled WGS sequence"/>
</dbReference>
<keyword evidence="1" id="KW-0472">Membrane</keyword>
<evidence type="ECO:0000256" key="1">
    <source>
        <dbReference type="SAM" id="Phobius"/>
    </source>
</evidence>
<feature type="transmembrane region" description="Helical" evidence="1">
    <location>
        <begin position="44"/>
        <end position="64"/>
    </location>
</feature>
<dbReference type="AlphaFoldDB" id="A0A0D6PCJ6"/>
<evidence type="ECO:0000313" key="2">
    <source>
        <dbReference type="EMBL" id="GAN78928.1"/>
    </source>
</evidence>
<sequence length="89" mass="9707">MHEVWEPLDVVAQALAPLLPGRVRMVPHPLALCLLPQAEALTGLALADPVVVALMVVSLVVYLIRKDPLAGIAALWKAFRDRLDQIISH</sequence>
<keyword evidence="1" id="KW-0812">Transmembrane</keyword>
<dbReference type="OrthoDB" id="118340at2"/>
<accession>A0A0D6PCJ6</accession>
<proteinExistence type="predicted"/>
<dbReference type="EMBL" id="BANC01000011">
    <property type="protein sequence ID" value="GAN78928.1"/>
    <property type="molecule type" value="Genomic_DNA"/>
</dbReference>